<keyword evidence="4" id="KW-1185">Reference proteome</keyword>
<evidence type="ECO:0000313" key="3">
    <source>
        <dbReference type="EMBL" id="CUG79869.1"/>
    </source>
</evidence>
<organism evidence="3 4">
    <name type="scientific">Bodo saltans</name>
    <name type="common">Flagellated protozoan</name>
    <dbReference type="NCBI Taxonomy" id="75058"/>
    <lineage>
        <taxon>Eukaryota</taxon>
        <taxon>Discoba</taxon>
        <taxon>Euglenozoa</taxon>
        <taxon>Kinetoplastea</taxon>
        <taxon>Metakinetoplastina</taxon>
        <taxon>Eubodonida</taxon>
        <taxon>Bodonidae</taxon>
        <taxon>Bodo</taxon>
    </lineage>
</organism>
<feature type="region of interest" description="Disordered" evidence="1">
    <location>
        <begin position="197"/>
        <end position="225"/>
    </location>
</feature>
<feature type="transmembrane region" description="Helical" evidence="2">
    <location>
        <begin position="388"/>
        <end position="411"/>
    </location>
</feature>
<gene>
    <name evidence="3" type="ORF">BSAL_86255</name>
</gene>
<dbReference type="Proteomes" id="UP000051952">
    <property type="component" value="Unassembled WGS sequence"/>
</dbReference>
<name>A0A0S4J4Q1_BODSA</name>
<sequence>MSCCTTNDAVAVEIDDKNLAASGVLADDDDTHINARSHTTYTPGDEGEFFWSGEGAVTKVGTVWGSGPYTAHSNIVLAALHAGAVQRGKPDVKQYFHVERIVASCVLMYHESEHYGVISKRCGYHPLGAVMITGATRFPRMRRLREFVVNRIEPFFPDIGVDLLFECVVIPLPPTTALDAPNEGAEEVPSSQLMLPTNADAGSQSSSYVSSKVSKKTKSRTKEEKNLVQHHNSLCYVDTVRMKAMRDKVSGHPDENTPELQSWYQMTERITVLLKQHEEDDEEIDKTCDDDDDLSLSKKGRRVFLLYQMTERITVLLKQDEENEDIDKNKTDDDDDDSSLSKKGKRVFLFRLAWSNDVTKHNMSADAIDVDSDVRITSAKGCMDGFRLVITFAIGAALGFVPIFDVLSDVVTTVEFITTANYLWFYVSLAILVNSMRFVTAFHVMDPEPNWGNLVITLIPFAHIAKLPFITEVEVKEKDKTLTLAKKFSSSTVDKVLLVDRTAAKISANNNNFVTMVRAAPTRNLAGLFHEDSLPLNFYDDIDDDAGADGEDVVPTLSPQQQDPHHPHNSSSEDDDVDPLGGFQRRPSPPAAVLSGGALSNYMTNITHDASLRIHILSPEENHQRHPVEQNT</sequence>
<evidence type="ECO:0000256" key="1">
    <source>
        <dbReference type="SAM" id="MobiDB-lite"/>
    </source>
</evidence>
<dbReference type="AlphaFoldDB" id="A0A0S4J4Q1"/>
<accession>A0A0S4J4Q1</accession>
<reference evidence="4" key="1">
    <citation type="submission" date="2015-09" db="EMBL/GenBank/DDBJ databases">
        <authorList>
            <consortium name="Pathogen Informatics"/>
        </authorList>
    </citation>
    <scope>NUCLEOTIDE SEQUENCE [LARGE SCALE GENOMIC DNA]</scope>
    <source>
        <strain evidence="4">Lake Konstanz</strain>
    </source>
</reference>
<feature type="compositionally biased region" description="Low complexity" evidence="1">
    <location>
        <begin position="203"/>
        <end position="212"/>
    </location>
</feature>
<protein>
    <submittedName>
        <fullName evidence="3">Transmembrane protein, putative</fullName>
    </submittedName>
</protein>
<dbReference type="EMBL" id="CYKH01001043">
    <property type="protein sequence ID" value="CUG79869.1"/>
    <property type="molecule type" value="Genomic_DNA"/>
</dbReference>
<evidence type="ECO:0000313" key="4">
    <source>
        <dbReference type="Proteomes" id="UP000051952"/>
    </source>
</evidence>
<feature type="region of interest" description="Disordered" evidence="1">
    <location>
        <begin position="548"/>
        <end position="594"/>
    </location>
</feature>
<feature type="non-terminal residue" evidence="3">
    <location>
        <position position="632"/>
    </location>
</feature>
<dbReference type="InterPro" id="IPR036609">
    <property type="entry name" value="LCCL_sf"/>
</dbReference>
<proteinExistence type="predicted"/>
<dbReference type="VEuPathDB" id="TriTrypDB:BSAL_86255"/>
<keyword evidence="2" id="KW-0472">Membrane</keyword>
<evidence type="ECO:0000256" key="2">
    <source>
        <dbReference type="SAM" id="Phobius"/>
    </source>
</evidence>
<keyword evidence="2" id="KW-1133">Transmembrane helix</keyword>
<dbReference type="SUPFAM" id="SSF69848">
    <property type="entry name" value="LCCL domain"/>
    <property type="match status" value="1"/>
</dbReference>
<keyword evidence="2 3" id="KW-0812">Transmembrane</keyword>
<dbReference type="Gene3D" id="2.170.130.20">
    <property type="entry name" value="LCCL-like domain"/>
    <property type="match status" value="1"/>
</dbReference>